<keyword evidence="2" id="KW-1133">Transmembrane helix</keyword>
<evidence type="ECO:0000256" key="2">
    <source>
        <dbReference type="SAM" id="Phobius"/>
    </source>
</evidence>
<feature type="transmembrane region" description="Helical" evidence="2">
    <location>
        <begin position="69"/>
        <end position="88"/>
    </location>
</feature>
<dbReference type="OrthoDB" id="23692at2"/>
<evidence type="ECO:0000313" key="5">
    <source>
        <dbReference type="EMBL" id="SFU05410.1"/>
    </source>
</evidence>
<evidence type="ECO:0000259" key="4">
    <source>
        <dbReference type="PROSITE" id="PS50887"/>
    </source>
</evidence>
<dbReference type="InterPro" id="IPR035965">
    <property type="entry name" value="PAS-like_dom_sf"/>
</dbReference>
<dbReference type="InterPro" id="IPR000014">
    <property type="entry name" value="PAS"/>
</dbReference>
<keyword evidence="6" id="KW-1185">Reference proteome</keyword>
<dbReference type="Gene3D" id="3.30.70.270">
    <property type="match status" value="1"/>
</dbReference>
<dbReference type="InterPro" id="IPR000160">
    <property type="entry name" value="GGDEF_dom"/>
</dbReference>
<dbReference type="InterPro" id="IPR031621">
    <property type="entry name" value="HisKA_7TM"/>
</dbReference>
<proteinExistence type="predicted"/>
<keyword evidence="2" id="KW-0472">Membrane</keyword>
<feature type="coiled-coil region" evidence="1">
    <location>
        <begin position="345"/>
        <end position="372"/>
    </location>
</feature>
<dbReference type="Pfam" id="PF13188">
    <property type="entry name" value="PAS_8"/>
    <property type="match status" value="1"/>
</dbReference>
<dbReference type="Gene3D" id="3.30.450.20">
    <property type="entry name" value="PAS domain"/>
    <property type="match status" value="1"/>
</dbReference>
<feature type="transmembrane region" description="Helical" evidence="2">
    <location>
        <begin position="100"/>
        <end position="119"/>
    </location>
</feature>
<dbReference type="GO" id="GO:0043709">
    <property type="term" value="P:cell adhesion involved in single-species biofilm formation"/>
    <property type="evidence" value="ECO:0007669"/>
    <property type="project" value="TreeGrafter"/>
</dbReference>
<dbReference type="InterPro" id="IPR043128">
    <property type="entry name" value="Rev_trsase/Diguanyl_cyclase"/>
</dbReference>
<dbReference type="EMBL" id="FPBA01000030">
    <property type="protein sequence ID" value="SFU05410.1"/>
    <property type="molecule type" value="Genomic_DNA"/>
</dbReference>
<dbReference type="AlphaFoldDB" id="A0A1I7D112"/>
<dbReference type="CDD" id="cd01949">
    <property type="entry name" value="GGDEF"/>
    <property type="match status" value="1"/>
</dbReference>
<feature type="domain" description="GGDEF" evidence="4">
    <location>
        <begin position="402"/>
        <end position="535"/>
    </location>
</feature>
<dbReference type="FunFam" id="3.30.70.270:FF:000001">
    <property type="entry name" value="Diguanylate cyclase domain protein"/>
    <property type="match status" value="1"/>
</dbReference>
<dbReference type="SUPFAM" id="SSF55073">
    <property type="entry name" value="Nucleotide cyclase"/>
    <property type="match status" value="1"/>
</dbReference>
<dbReference type="InterPro" id="IPR050469">
    <property type="entry name" value="Diguanylate_Cyclase"/>
</dbReference>
<dbReference type="SMART" id="SM00267">
    <property type="entry name" value="GGDEF"/>
    <property type="match status" value="1"/>
</dbReference>
<name>A0A1I7D112_9ACTN</name>
<dbReference type="SUPFAM" id="SSF55785">
    <property type="entry name" value="PYP-like sensor domain (PAS domain)"/>
    <property type="match status" value="1"/>
</dbReference>
<dbReference type="NCBIfam" id="TIGR00254">
    <property type="entry name" value="GGDEF"/>
    <property type="match status" value="1"/>
</dbReference>
<keyword evidence="2" id="KW-0812">Transmembrane</keyword>
<dbReference type="Pfam" id="PF16927">
    <property type="entry name" value="HisKA_7TM"/>
    <property type="match status" value="1"/>
</dbReference>
<dbReference type="PANTHER" id="PTHR45138">
    <property type="entry name" value="REGULATORY COMPONENTS OF SENSORY TRANSDUCTION SYSTEM"/>
    <property type="match status" value="1"/>
</dbReference>
<dbReference type="InterPro" id="IPR029787">
    <property type="entry name" value="Nucleotide_cyclase"/>
</dbReference>
<dbReference type="GO" id="GO:0052621">
    <property type="term" value="F:diguanylate cyclase activity"/>
    <property type="evidence" value="ECO:0007669"/>
    <property type="project" value="TreeGrafter"/>
</dbReference>
<feature type="transmembrane region" description="Helical" evidence="2">
    <location>
        <begin position="6"/>
        <end position="25"/>
    </location>
</feature>
<dbReference type="GO" id="GO:0005886">
    <property type="term" value="C:plasma membrane"/>
    <property type="evidence" value="ECO:0007669"/>
    <property type="project" value="TreeGrafter"/>
</dbReference>
<feature type="domain" description="PAS" evidence="3">
    <location>
        <begin position="236"/>
        <end position="275"/>
    </location>
</feature>
<dbReference type="Pfam" id="PF00990">
    <property type="entry name" value="GGDEF"/>
    <property type="match status" value="1"/>
</dbReference>
<accession>A0A1I7D112</accession>
<feature type="transmembrane region" description="Helical" evidence="2">
    <location>
        <begin position="37"/>
        <end position="57"/>
    </location>
</feature>
<dbReference type="PROSITE" id="PS50112">
    <property type="entry name" value="PAS"/>
    <property type="match status" value="1"/>
</dbReference>
<feature type="transmembrane region" description="Helical" evidence="2">
    <location>
        <begin position="209"/>
        <end position="227"/>
    </location>
</feature>
<dbReference type="GO" id="GO:1902201">
    <property type="term" value="P:negative regulation of bacterial-type flagellum-dependent cell motility"/>
    <property type="evidence" value="ECO:0007669"/>
    <property type="project" value="TreeGrafter"/>
</dbReference>
<evidence type="ECO:0000256" key="1">
    <source>
        <dbReference type="SAM" id="Coils"/>
    </source>
</evidence>
<keyword evidence="1" id="KW-0175">Coiled coil</keyword>
<feature type="transmembrane region" description="Helical" evidence="2">
    <location>
        <begin position="179"/>
        <end position="197"/>
    </location>
</feature>
<dbReference type="RefSeq" id="WP_093584143.1">
    <property type="nucleotide sequence ID" value="NZ_FPBA01000030.1"/>
</dbReference>
<evidence type="ECO:0000313" key="6">
    <source>
        <dbReference type="Proteomes" id="UP000199546"/>
    </source>
</evidence>
<reference evidence="6" key="1">
    <citation type="submission" date="2016-10" db="EMBL/GenBank/DDBJ databases">
        <authorList>
            <person name="Varghese N."/>
            <person name="Submissions S."/>
        </authorList>
    </citation>
    <scope>NUCLEOTIDE SEQUENCE [LARGE SCALE GENOMIC DNA]</scope>
    <source>
        <strain evidence="6">DSM 46136</strain>
    </source>
</reference>
<gene>
    <name evidence="5" type="ORF">SAMN05660657_05150</name>
</gene>
<dbReference type="STRING" id="1296565.SAMN05660657_05150"/>
<dbReference type="Proteomes" id="UP000199546">
    <property type="component" value="Unassembled WGS sequence"/>
</dbReference>
<protein>
    <submittedName>
        <fullName evidence="5">Diguanylate cyclase (GGDEF) domain-containing protein</fullName>
    </submittedName>
</protein>
<dbReference type="PANTHER" id="PTHR45138:SF9">
    <property type="entry name" value="DIGUANYLATE CYCLASE DGCM-RELATED"/>
    <property type="match status" value="1"/>
</dbReference>
<dbReference type="PROSITE" id="PS50887">
    <property type="entry name" value="GGDEF"/>
    <property type="match status" value="1"/>
</dbReference>
<organism evidence="5 6">
    <name type="scientific">Geodermatophilus amargosae</name>
    <dbReference type="NCBI Taxonomy" id="1296565"/>
    <lineage>
        <taxon>Bacteria</taxon>
        <taxon>Bacillati</taxon>
        <taxon>Actinomycetota</taxon>
        <taxon>Actinomycetes</taxon>
        <taxon>Geodermatophilales</taxon>
        <taxon>Geodermatophilaceae</taxon>
        <taxon>Geodermatophilus</taxon>
    </lineage>
</organism>
<evidence type="ECO:0000259" key="3">
    <source>
        <dbReference type="PROSITE" id="PS50112"/>
    </source>
</evidence>
<sequence>MTPQLWAVVFACAALVAVCTGVLAWRQRDRTPAATALAVTMGGVAVWSLADVAVYGLQTEVVRRVYLPLLLASVGLVVIGTYVLARTVSDPSWRLAPRRAALLLVEPLLMVLFAALPPTRDLVVSGMATGPAGGETEVVFGPLFLAHTAYSYVLVGVAYTHLARRWVASVGAFRSQIGILLGSAVLSTTGNVVAVVSQLDGRGTDVTPLFFLVTGLIDCWAIFRGGLLRLVPVAREQVVDTVPDAVLVVDPGGVLIDVNPAAERLLRRLRPELDGDLVGRPLPEVAGPAAVAVLGTTERLDGHRVAEVRPGVWLDVRDSAVADPRGRALGRILVVRDVSEQQQRQVAVERLNRQLAEQVEEVERLRAVLAEEAVRDPLTGLHNRRHLDRALDADLAHRPRTGQLSLLVVDIDHFKTVNDRFGHAAGDRVLTSVAGTLSAAVRGGDTAARLGGEEFVVVLPGAGREQALVRAEQVRREVAAARHLLDGEPVAVTVSVGVAVCPADGTSAAALLEAADRALYTAKATGRDRVVAAEAPLPSAVPVPPAAVLPVPAPPRDLQELVPGV</sequence>
<feature type="transmembrane region" description="Helical" evidence="2">
    <location>
        <begin position="139"/>
        <end position="159"/>
    </location>
</feature>